<dbReference type="PANTHER" id="PTHR23095">
    <property type="entry name" value="PARANEOPLASTIC ANTIGEN"/>
    <property type="match status" value="1"/>
</dbReference>
<sequence>MQEDVTAAVIEETMQTVKSLGRVRVRGRTLSLRQNRFLVLCECKEAVKRDMVPSEVFPIDGGGPWSVVTVDEGLRTSAQGQGSSGPQQAKDKPVDEQCALFPEGETAAKSPEAILRAVSEILDKSKSSSEHGSYRRLRTFSGLLPTPAGEEQFDHWLSQARLMVEECDCSLKEKRRRLMESLRGPALEIVQAARAGNPDVSPEACLDALEHVFGTAETGEELYFAFRLLQQQPTERLSDFLRRLEQSLNRVVQRGGLPSGCADRVRLDQLLRGATASDLMLINLRLRERKDKPPSFLQLLKEIRAEEEYEASRQKLHPMGWLGRLAWSH</sequence>
<dbReference type="Ensembl" id="ENSACIT00000012627.1">
    <property type="protein sequence ID" value="ENSACIP00000012282.1"/>
    <property type="gene ID" value="ENSACIG00000009589.1"/>
</dbReference>
<name>A0A3Q0RPQ5_AMPCI</name>
<dbReference type="AlphaFoldDB" id="A0A3Q0RPQ5"/>
<reference evidence="2" key="2">
    <citation type="submission" date="2025-09" db="UniProtKB">
        <authorList>
            <consortium name="Ensembl"/>
        </authorList>
    </citation>
    <scope>IDENTIFICATION</scope>
</reference>
<dbReference type="InterPro" id="IPR026523">
    <property type="entry name" value="PNMA"/>
</dbReference>
<evidence type="ECO:0000313" key="3">
    <source>
        <dbReference type="Proteomes" id="UP000261340"/>
    </source>
</evidence>
<dbReference type="InterPro" id="IPR048270">
    <property type="entry name" value="PNMA_C"/>
</dbReference>
<protein>
    <recommendedName>
        <fullName evidence="1">Paraneoplastic antigen Ma-like C-terminal domain-containing protein</fullName>
    </recommendedName>
</protein>
<dbReference type="Pfam" id="PF14893">
    <property type="entry name" value="PNMA"/>
    <property type="match status" value="1"/>
</dbReference>
<dbReference type="Proteomes" id="UP000261340">
    <property type="component" value="Unplaced"/>
</dbReference>
<organism evidence="2 3">
    <name type="scientific">Amphilophus citrinellus</name>
    <name type="common">Midas cichlid</name>
    <name type="synonym">Cichlasoma citrinellum</name>
    <dbReference type="NCBI Taxonomy" id="61819"/>
    <lineage>
        <taxon>Eukaryota</taxon>
        <taxon>Metazoa</taxon>
        <taxon>Chordata</taxon>
        <taxon>Craniata</taxon>
        <taxon>Vertebrata</taxon>
        <taxon>Euteleostomi</taxon>
        <taxon>Actinopterygii</taxon>
        <taxon>Neopterygii</taxon>
        <taxon>Teleostei</taxon>
        <taxon>Neoteleostei</taxon>
        <taxon>Acanthomorphata</taxon>
        <taxon>Ovalentaria</taxon>
        <taxon>Cichlomorphae</taxon>
        <taxon>Cichliformes</taxon>
        <taxon>Cichlidae</taxon>
        <taxon>New World cichlids</taxon>
        <taxon>Cichlasomatinae</taxon>
        <taxon>Heroini</taxon>
        <taxon>Amphilophus</taxon>
    </lineage>
</organism>
<dbReference type="OMA" id="DEQCALF"/>
<evidence type="ECO:0000259" key="1">
    <source>
        <dbReference type="Pfam" id="PF14893"/>
    </source>
</evidence>
<dbReference type="STRING" id="61819.ENSACIP00000012282"/>
<accession>A0A3Q0RPQ5</accession>
<reference evidence="2" key="1">
    <citation type="submission" date="2025-08" db="UniProtKB">
        <authorList>
            <consortium name="Ensembl"/>
        </authorList>
    </citation>
    <scope>IDENTIFICATION</scope>
</reference>
<dbReference type="GeneTree" id="ENSGT01030000234522"/>
<keyword evidence="3" id="KW-1185">Reference proteome</keyword>
<evidence type="ECO:0000313" key="2">
    <source>
        <dbReference type="Ensembl" id="ENSACIP00000012282.1"/>
    </source>
</evidence>
<dbReference type="PANTHER" id="PTHR23095:SF51">
    <property type="entry name" value="PARANEOPLASTIC ANTIGEN MA1 HOMOLOG-RELATED"/>
    <property type="match status" value="1"/>
</dbReference>
<proteinExistence type="predicted"/>
<feature type="domain" description="Paraneoplastic antigen Ma-like C-terminal" evidence="1">
    <location>
        <begin position="140"/>
        <end position="300"/>
    </location>
</feature>